<dbReference type="GO" id="GO:0032153">
    <property type="term" value="C:cell division site"/>
    <property type="evidence" value="ECO:0007669"/>
    <property type="project" value="TreeGrafter"/>
</dbReference>
<dbReference type="Gene3D" id="3.10.350.10">
    <property type="entry name" value="LysM domain"/>
    <property type="match status" value="1"/>
</dbReference>
<dbReference type="EMBL" id="UOFU01000079">
    <property type="protein sequence ID" value="VAW95720.1"/>
    <property type="molecule type" value="Genomic_DNA"/>
</dbReference>
<dbReference type="InterPro" id="IPR036779">
    <property type="entry name" value="LysM_dom_sf"/>
</dbReference>
<reference evidence="4" key="1">
    <citation type="submission" date="2018-06" db="EMBL/GenBank/DDBJ databases">
        <authorList>
            <person name="Zhirakovskaya E."/>
        </authorList>
    </citation>
    <scope>NUCLEOTIDE SEQUENCE</scope>
</reference>
<evidence type="ECO:0000256" key="2">
    <source>
        <dbReference type="SAM" id="MobiDB-lite"/>
    </source>
</evidence>
<dbReference type="InterPro" id="IPR050570">
    <property type="entry name" value="Cell_wall_metabolism_enzyme"/>
</dbReference>
<feature type="domain" description="LysM" evidence="3">
    <location>
        <begin position="31"/>
        <end position="75"/>
    </location>
</feature>
<dbReference type="PROSITE" id="PS51782">
    <property type="entry name" value="LYSM"/>
    <property type="match status" value="1"/>
</dbReference>
<comment type="similarity">
    <text evidence="1">Belongs to the E.coli NlpD/Haemophilus LppB family.</text>
</comment>
<protein>
    <submittedName>
        <fullName evidence="4">Murein hydrolase activator NlpD</fullName>
    </submittedName>
</protein>
<dbReference type="CDD" id="cd00118">
    <property type="entry name" value="LysM"/>
    <property type="match status" value="1"/>
</dbReference>
<dbReference type="GO" id="GO:0009279">
    <property type="term" value="C:cell outer membrane"/>
    <property type="evidence" value="ECO:0007669"/>
    <property type="project" value="TreeGrafter"/>
</dbReference>
<dbReference type="InterPro" id="IPR011055">
    <property type="entry name" value="Dup_hybrid_motif"/>
</dbReference>
<dbReference type="InterPro" id="IPR018392">
    <property type="entry name" value="LysM"/>
</dbReference>
<dbReference type="InterPro" id="IPR016047">
    <property type="entry name" value="M23ase_b-sheet_dom"/>
</dbReference>
<dbReference type="PANTHER" id="PTHR21666">
    <property type="entry name" value="PEPTIDASE-RELATED"/>
    <property type="match status" value="1"/>
</dbReference>
<dbReference type="PANTHER" id="PTHR21666:SF263">
    <property type="entry name" value="MUREIN HYDROLASE ACTIVATOR NLPD"/>
    <property type="match status" value="1"/>
</dbReference>
<evidence type="ECO:0000259" key="3">
    <source>
        <dbReference type="PROSITE" id="PS51782"/>
    </source>
</evidence>
<keyword evidence="4" id="KW-0378">Hydrolase</keyword>
<dbReference type="GO" id="GO:0004222">
    <property type="term" value="F:metalloendopeptidase activity"/>
    <property type="evidence" value="ECO:0007669"/>
    <property type="project" value="TreeGrafter"/>
</dbReference>
<dbReference type="Pfam" id="PF01476">
    <property type="entry name" value="LysM"/>
    <property type="match status" value="1"/>
</dbReference>
<feature type="region of interest" description="Disordered" evidence="2">
    <location>
        <begin position="80"/>
        <end position="114"/>
    </location>
</feature>
<dbReference type="Pfam" id="PF01551">
    <property type="entry name" value="Peptidase_M23"/>
    <property type="match status" value="1"/>
</dbReference>
<evidence type="ECO:0000313" key="4">
    <source>
        <dbReference type="EMBL" id="VAW95720.1"/>
    </source>
</evidence>
<name>A0A3B1A2E0_9ZZZZ</name>
<accession>A0A3B1A2E0</accession>
<dbReference type="CDD" id="cd12797">
    <property type="entry name" value="M23_peptidase"/>
    <property type="match status" value="1"/>
</dbReference>
<gene>
    <name evidence="4" type="ORF">MNBD_GAMMA20-1075</name>
</gene>
<dbReference type="SMART" id="SM00257">
    <property type="entry name" value="LysM"/>
    <property type="match status" value="1"/>
</dbReference>
<dbReference type="SUPFAM" id="SSF51261">
    <property type="entry name" value="Duplicated hybrid motif"/>
    <property type="match status" value="1"/>
</dbReference>
<dbReference type="AlphaFoldDB" id="A0A3B1A2E0"/>
<sequence>MHSLATQLIRRWLLLSSLLPAVLVTGCGAHMRHVVEPGETLYSIGFLYGYDYRKIAQWNGIRPPYGLNAGQVLRVVPPEVGTPPPKVRSKPPVRKPAPVVGPAKEGPRAAGRARTPVATPIAPLPVKRTDVALPKNPQWRWPVKSRKVLQTFSANDPGRKGINLAGQRGNPVHAAAAGRVVYAGSGLVRYGQLIIIKHNEKYLSAYAHNDKLRVKEGDVIRAGQRIADMGSSGAQRPMLHFEIRRNGKPVNPLRYLPQR</sequence>
<evidence type="ECO:0000256" key="1">
    <source>
        <dbReference type="ARBA" id="ARBA00038420"/>
    </source>
</evidence>
<proteinExistence type="inferred from homology"/>
<dbReference type="Gene3D" id="2.70.70.10">
    <property type="entry name" value="Glucose Permease (Domain IIA)"/>
    <property type="match status" value="1"/>
</dbReference>
<organism evidence="4">
    <name type="scientific">hydrothermal vent metagenome</name>
    <dbReference type="NCBI Taxonomy" id="652676"/>
    <lineage>
        <taxon>unclassified sequences</taxon>
        <taxon>metagenomes</taxon>
        <taxon>ecological metagenomes</taxon>
    </lineage>
</organism>